<sequence>EIPMVMEHRKGTHHLRKGRVSEIGHYYLLTATTHDKIPVFTNPEAARIVLSSLQWLEEQGRICLEAAVVMPDHFYFVAELSDGNLSVLMQSLKGYSARKINELLGRKGPLWQPQFHDHAIRKDEVLEEVSLYCLHNPVRAGLVQNFRDYPYWYCRWEVSCACGVVQSIELAVLRPLTFNPFLAFPAFLASLAD</sequence>
<dbReference type="AlphaFoldDB" id="X1BZR6"/>
<protein>
    <recommendedName>
        <fullName evidence="1">Transposase IS200-like domain-containing protein</fullName>
    </recommendedName>
</protein>
<dbReference type="GO" id="GO:0004803">
    <property type="term" value="F:transposase activity"/>
    <property type="evidence" value="ECO:0007669"/>
    <property type="project" value="InterPro"/>
</dbReference>
<dbReference type="SUPFAM" id="SSF143422">
    <property type="entry name" value="Transposase IS200-like"/>
    <property type="match status" value="1"/>
</dbReference>
<dbReference type="InterPro" id="IPR052715">
    <property type="entry name" value="RAYT_transposase"/>
</dbReference>
<dbReference type="GO" id="GO:0006313">
    <property type="term" value="P:DNA transposition"/>
    <property type="evidence" value="ECO:0007669"/>
    <property type="project" value="InterPro"/>
</dbReference>
<organism evidence="2">
    <name type="scientific">marine sediment metagenome</name>
    <dbReference type="NCBI Taxonomy" id="412755"/>
    <lineage>
        <taxon>unclassified sequences</taxon>
        <taxon>metagenomes</taxon>
        <taxon>ecological metagenomes</taxon>
    </lineage>
</organism>
<feature type="domain" description="Transposase IS200-like" evidence="1">
    <location>
        <begin position="22"/>
        <end position="136"/>
    </location>
</feature>
<dbReference type="InterPro" id="IPR036515">
    <property type="entry name" value="Transposase_17_sf"/>
</dbReference>
<dbReference type="EMBL" id="BART01022767">
    <property type="protein sequence ID" value="GAH00467.1"/>
    <property type="molecule type" value="Genomic_DNA"/>
</dbReference>
<reference evidence="2" key="1">
    <citation type="journal article" date="2014" name="Front. Microbiol.">
        <title>High frequency of phylogenetically diverse reductive dehalogenase-homologous genes in deep subseafloor sedimentary metagenomes.</title>
        <authorList>
            <person name="Kawai M."/>
            <person name="Futagami T."/>
            <person name="Toyoda A."/>
            <person name="Takaki Y."/>
            <person name="Nishi S."/>
            <person name="Hori S."/>
            <person name="Arai W."/>
            <person name="Tsubouchi T."/>
            <person name="Morono Y."/>
            <person name="Uchiyama I."/>
            <person name="Ito T."/>
            <person name="Fujiyama A."/>
            <person name="Inagaki F."/>
            <person name="Takami H."/>
        </authorList>
    </citation>
    <scope>NUCLEOTIDE SEQUENCE</scope>
    <source>
        <strain evidence="2">Expedition CK06-06</strain>
    </source>
</reference>
<feature type="non-terminal residue" evidence="2">
    <location>
        <position position="1"/>
    </location>
</feature>
<evidence type="ECO:0000259" key="1">
    <source>
        <dbReference type="SMART" id="SM01321"/>
    </source>
</evidence>
<dbReference type="PANTHER" id="PTHR36966">
    <property type="entry name" value="REP-ASSOCIATED TYROSINE TRANSPOSASE"/>
    <property type="match status" value="1"/>
</dbReference>
<dbReference type="Gene3D" id="3.30.70.1290">
    <property type="entry name" value="Transposase IS200-like"/>
    <property type="match status" value="1"/>
</dbReference>
<proteinExistence type="predicted"/>
<dbReference type="NCBIfam" id="NF047646">
    <property type="entry name" value="REP_Tyr_transpos"/>
    <property type="match status" value="1"/>
</dbReference>
<name>X1BZR6_9ZZZZ</name>
<dbReference type="InterPro" id="IPR002686">
    <property type="entry name" value="Transposase_17"/>
</dbReference>
<dbReference type="Pfam" id="PF01797">
    <property type="entry name" value="Y1_Tnp"/>
    <property type="match status" value="1"/>
</dbReference>
<dbReference type="SMART" id="SM01321">
    <property type="entry name" value="Y1_Tnp"/>
    <property type="match status" value="1"/>
</dbReference>
<comment type="caution">
    <text evidence="2">The sequence shown here is derived from an EMBL/GenBank/DDBJ whole genome shotgun (WGS) entry which is preliminary data.</text>
</comment>
<gene>
    <name evidence="2" type="ORF">S01H4_41603</name>
</gene>
<dbReference type="GO" id="GO:0043565">
    <property type="term" value="F:sequence-specific DNA binding"/>
    <property type="evidence" value="ECO:0007669"/>
    <property type="project" value="TreeGrafter"/>
</dbReference>
<accession>X1BZR6</accession>
<dbReference type="PANTHER" id="PTHR36966:SF1">
    <property type="entry name" value="REP-ASSOCIATED TYROSINE TRANSPOSASE"/>
    <property type="match status" value="1"/>
</dbReference>
<evidence type="ECO:0000313" key="2">
    <source>
        <dbReference type="EMBL" id="GAH00467.1"/>
    </source>
</evidence>